<dbReference type="STRING" id="1679170.AC625_19770"/>
<evidence type="ECO:0000256" key="2">
    <source>
        <dbReference type="ARBA" id="ARBA00008610"/>
    </source>
</evidence>
<reference evidence="9" key="1">
    <citation type="submission" date="2015-07" db="EMBL/GenBank/DDBJ databases">
        <title>Genome sequencing project for genomic taxonomy and phylogenomics of Bacillus-like bacteria.</title>
        <authorList>
            <person name="Liu B."/>
            <person name="Wang J."/>
            <person name="Zhu Y."/>
            <person name="Liu G."/>
            <person name="Chen Q."/>
            <person name="Chen Z."/>
            <person name="Lan J."/>
            <person name="Che J."/>
            <person name="Ge C."/>
            <person name="Shi H."/>
            <person name="Pan Z."/>
            <person name="Liu X."/>
        </authorList>
    </citation>
    <scope>NUCLEOTIDE SEQUENCE [LARGE SCALE GENOMIC DNA]</scope>
    <source>
        <strain evidence="9">FJAT-27997</strain>
    </source>
</reference>
<dbReference type="Pfam" id="PF02608">
    <property type="entry name" value="Bmp"/>
    <property type="match status" value="1"/>
</dbReference>
<comment type="caution">
    <text evidence="8">The sequence shown here is derived from an EMBL/GenBank/DDBJ whole genome shotgun (WGS) entry which is preliminary data.</text>
</comment>
<dbReference type="RefSeq" id="WP_049682854.1">
    <property type="nucleotide sequence ID" value="NZ_LFZW01000001.1"/>
</dbReference>
<dbReference type="InterPro" id="IPR028082">
    <property type="entry name" value="Peripla_BP_I"/>
</dbReference>
<organism evidence="8 9">
    <name type="scientific">Peribacillus loiseleuriae</name>
    <dbReference type="NCBI Taxonomy" id="1679170"/>
    <lineage>
        <taxon>Bacteria</taxon>
        <taxon>Bacillati</taxon>
        <taxon>Bacillota</taxon>
        <taxon>Bacilli</taxon>
        <taxon>Bacillales</taxon>
        <taxon>Bacillaceae</taxon>
        <taxon>Peribacillus</taxon>
    </lineage>
</organism>
<sequence length="343" mass="37080">MVKHRLNLFSVVMAVILMVVLSGCGSTESNANEEGKIKVAMITSDGGLGDRSFNDSGYEGLKKAEKELGIEIKVVEPQDVSEGEKYLTQLAQNGYNLVITLNLGHEKVLKDIATQYPDTQFAIFNTEVEGDNITSVLFHEQEGSFLAGALAAMVTKDEGVNNINGDSVIGFVGGVDSPGINKFLVGYKEGAKYIDPQTKVIVGYSNSFADPSKGKEIALSQIEQKADIIYQVAGATGEGVMDGAKSKNVFAIGVDSDQDYIAEGNVLTSVMKRVDIAVYDLSKSAQSGKYDSKIELGLKENGVQLSEMKYTKDMINPDYLSKIDEIKEKINNGEIKVTDITKN</sequence>
<name>A0A0K9GXY1_9BACI</name>
<keyword evidence="4" id="KW-0732">Signal</keyword>
<dbReference type="PROSITE" id="PS51257">
    <property type="entry name" value="PROKAR_LIPOPROTEIN"/>
    <property type="match status" value="1"/>
</dbReference>
<evidence type="ECO:0000256" key="5">
    <source>
        <dbReference type="ARBA" id="ARBA00023136"/>
    </source>
</evidence>
<dbReference type="PANTHER" id="PTHR34296">
    <property type="entry name" value="TRANSCRIPTIONAL ACTIVATOR PROTEIN MED"/>
    <property type="match status" value="1"/>
</dbReference>
<comment type="subcellular location">
    <subcellularLocation>
        <location evidence="1">Cell membrane</location>
        <topology evidence="1">Lipid-anchor</topology>
    </subcellularLocation>
</comment>
<dbReference type="InterPro" id="IPR003760">
    <property type="entry name" value="PnrA-like"/>
</dbReference>
<keyword evidence="3" id="KW-1003">Cell membrane</keyword>
<dbReference type="Proteomes" id="UP000037146">
    <property type="component" value="Unassembled WGS sequence"/>
</dbReference>
<dbReference type="CDD" id="cd19964">
    <property type="entry name" value="PBP1_BMP-like"/>
    <property type="match status" value="1"/>
</dbReference>
<evidence type="ECO:0000256" key="1">
    <source>
        <dbReference type="ARBA" id="ARBA00004193"/>
    </source>
</evidence>
<gene>
    <name evidence="8" type="ORF">AC625_19770</name>
</gene>
<protein>
    <recommendedName>
        <fullName evidence="7">ABC transporter substrate-binding protein PnrA-like domain-containing protein</fullName>
    </recommendedName>
</protein>
<keyword evidence="6" id="KW-0449">Lipoprotein</keyword>
<keyword evidence="9" id="KW-1185">Reference proteome</keyword>
<dbReference type="AlphaFoldDB" id="A0A0K9GXY1"/>
<dbReference type="Gene3D" id="3.40.50.2300">
    <property type="match status" value="2"/>
</dbReference>
<evidence type="ECO:0000256" key="4">
    <source>
        <dbReference type="ARBA" id="ARBA00022729"/>
    </source>
</evidence>
<dbReference type="PATRIC" id="fig|1679170.3.peg.4490"/>
<evidence type="ECO:0000256" key="6">
    <source>
        <dbReference type="ARBA" id="ARBA00023288"/>
    </source>
</evidence>
<feature type="domain" description="ABC transporter substrate-binding protein PnrA-like" evidence="7">
    <location>
        <begin position="37"/>
        <end position="339"/>
    </location>
</feature>
<dbReference type="SUPFAM" id="SSF53822">
    <property type="entry name" value="Periplasmic binding protein-like I"/>
    <property type="match status" value="1"/>
</dbReference>
<dbReference type="EMBL" id="LFZW01000001">
    <property type="protein sequence ID" value="KMY51503.1"/>
    <property type="molecule type" value="Genomic_DNA"/>
</dbReference>
<dbReference type="InterPro" id="IPR050957">
    <property type="entry name" value="BMP_lipoprotein"/>
</dbReference>
<evidence type="ECO:0000313" key="8">
    <source>
        <dbReference type="EMBL" id="KMY51503.1"/>
    </source>
</evidence>
<accession>A0A0K9GXY1</accession>
<evidence type="ECO:0000256" key="3">
    <source>
        <dbReference type="ARBA" id="ARBA00022475"/>
    </source>
</evidence>
<dbReference type="PANTHER" id="PTHR34296:SF2">
    <property type="entry name" value="ABC TRANSPORTER GUANOSINE-BINDING PROTEIN NUPN"/>
    <property type="match status" value="1"/>
</dbReference>
<evidence type="ECO:0000313" key="9">
    <source>
        <dbReference type="Proteomes" id="UP000037146"/>
    </source>
</evidence>
<comment type="similarity">
    <text evidence="2">Belongs to the BMP lipoprotein family.</text>
</comment>
<dbReference type="GO" id="GO:0005886">
    <property type="term" value="C:plasma membrane"/>
    <property type="evidence" value="ECO:0007669"/>
    <property type="project" value="UniProtKB-SubCell"/>
</dbReference>
<keyword evidence="5" id="KW-0472">Membrane</keyword>
<proteinExistence type="inferred from homology"/>
<evidence type="ECO:0000259" key="7">
    <source>
        <dbReference type="Pfam" id="PF02608"/>
    </source>
</evidence>
<dbReference type="OrthoDB" id="9784230at2"/>